<evidence type="ECO:0000313" key="2">
    <source>
        <dbReference type="Proteomes" id="UP000002457"/>
    </source>
</evidence>
<dbReference type="AlphaFoldDB" id="B8GIM7"/>
<dbReference type="HOGENOM" id="CLU_2340219_0_0_2"/>
<dbReference type="Proteomes" id="UP000002457">
    <property type="component" value="Chromosome"/>
</dbReference>
<gene>
    <name evidence="1" type="ordered locus">Mpal_1526</name>
</gene>
<reference evidence="1 2" key="1">
    <citation type="journal article" date="2015" name="Genome Announc.">
        <title>Complete Genome Sequence of Methanosphaerula palustris E1-9CT, a Hydrogenotrophic Methanogen Isolated from a Minerotrophic Fen Peatland.</title>
        <authorList>
            <person name="Cadillo-Quiroz H."/>
            <person name="Browne P."/>
            <person name="Kyrpides N."/>
            <person name="Woyke T."/>
            <person name="Goodwin L."/>
            <person name="Detter C."/>
            <person name="Yavitt J.B."/>
            <person name="Zinder S.H."/>
        </authorList>
    </citation>
    <scope>NUCLEOTIDE SEQUENCE [LARGE SCALE GENOMIC DNA]</scope>
    <source>
        <strain evidence="2">ATCC BAA-1556 / DSM 19958 / E1-9c</strain>
    </source>
</reference>
<dbReference type="RefSeq" id="WP_012618159.1">
    <property type="nucleotide sequence ID" value="NC_011832.1"/>
</dbReference>
<organism evidence="1 2">
    <name type="scientific">Methanosphaerula palustris (strain ATCC BAA-1556 / DSM 19958 / E1-9c)</name>
    <dbReference type="NCBI Taxonomy" id="521011"/>
    <lineage>
        <taxon>Archaea</taxon>
        <taxon>Methanobacteriati</taxon>
        <taxon>Methanobacteriota</taxon>
        <taxon>Stenosarchaea group</taxon>
        <taxon>Methanomicrobia</taxon>
        <taxon>Methanomicrobiales</taxon>
        <taxon>Methanoregulaceae</taxon>
        <taxon>Methanosphaerula</taxon>
    </lineage>
</organism>
<proteinExistence type="predicted"/>
<evidence type="ECO:0000313" key="1">
    <source>
        <dbReference type="EMBL" id="ACL16840.1"/>
    </source>
</evidence>
<sequence length="97" mass="11097">MQKTIYGNMYDTEQSVLLARGTFIDGHTSDGRVRHGTKELYRSDKGRFFLSHTTLWESKRNYIESVSIDGAKKLYASLPEHILPFTEAFADQQAPII</sequence>
<accession>B8GIM7</accession>
<name>B8GIM7_METPE</name>
<dbReference type="GeneID" id="7271071"/>
<dbReference type="KEGG" id="mpl:Mpal_1526"/>
<keyword evidence="2" id="KW-1185">Reference proteome</keyword>
<protein>
    <submittedName>
        <fullName evidence="1">Uncharacterized protein</fullName>
    </submittedName>
</protein>
<dbReference type="EMBL" id="CP001338">
    <property type="protein sequence ID" value="ACL16840.1"/>
    <property type="molecule type" value="Genomic_DNA"/>
</dbReference>